<feature type="chain" id="PRO_5045339154" description="serine-type D-Ala-D-Ala carboxypeptidase" evidence="14">
    <location>
        <begin position="25"/>
        <end position="387"/>
    </location>
</feature>
<dbReference type="SUPFAM" id="SSF56601">
    <property type="entry name" value="beta-lactamase/transpeptidase-like"/>
    <property type="match status" value="1"/>
</dbReference>
<dbReference type="InterPro" id="IPR012907">
    <property type="entry name" value="Peptidase_S11_C"/>
</dbReference>
<comment type="caution">
    <text evidence="16">The sequence shown here is derived from an EMBL/GenBank/DDBJ whole genome shotgun (WGS) entry which is preliminary data.</text>
</comment>
<evidence type="ECO:0000256" key="9">
    <source>
        <dbReference type="ARBA" id="ARBA00022960"/>
    </source>
</evidence>
<feature type="domain" description="Peptidase S11 D-Ala-D-Ala carboxypeptidase A C-terminal" evidence="15">
    <location>
        <begin position="277"/>
        <end position="368"/>
    </location>
</feature>
<evidence type="ECO:0000256" key="6">
    <source>
        <dbReference type="ARBA" id="ARBA00022670"/>
    </source>
</evidence>
<evidence type="ECO:0000256" key="12">
    <source>
        <dbReference type="ARBA" id="ARBA00034000"/>
    </source>
</evidence>
<evidence type="ECO:0000256" key="8">
    <source>
        <dbReference type="ARBA" id="ARBA00022801"/>
    </source>
</evidence>
<dbReference type="InterPro" id="IPR037167">
    <property type="entry name" value="Peptidase_S11_C_sf"/>
</dbReference>
<keyword evidence="10" id="KW-0573">Peptidoglycan synthesis</keyword>
<evidence type="ECO:0000256" key="5">
    <source>
        <dbReference type="ARBA" id="ARBA00022645"/>
    </source>
</evidence>
<evidence type="ECO:0000256" key="4">
    <source>
        <dbReference type="ARBA" id="ARBA00012448"/>
    </source>
</evidence>
<dbReference type="EC" id="3.4.16.4" evidence="4"/>
<dbReference type="PRINTS" id="PR00725">
    <property type="entry name" value="DADACBPTASE1"/>
</dbReference>
<keyword evidence="5 16" id="KW-0121">Carboxypeptidase</keyword>
<dbReference type="Proteomes" id="UP001596549">
    <property type="component" value="Unassembled WGS sequence"/>
</dbReference>
<keyword evidence="11" id="KW-0961">Cell wall biogenesis/degradation</keyword>
<evidence type="ECO:0000313" key="17">
    <source>
        <dbReference type="Proteomes" id="UP001596549"/>
    </source>
</evidence>
<gene>
    <name evidence="16" type="ORF">ACFQPF_05760</name>
</gene>
<protein>
    <recommendedName>
        <fullName evidence="4">serine-type D-Ala-D-Ala carboxypeptidase</fullName>
        <ecNumber evidence="4">3.4.16.4</ecNumber>
    </recommendedName>
</protein>
<evidence type="ECO:0000256" key="7">
    <source>
        <dbReference type="ARBA" id="ARBA00022729"/>
    </source>
</evidence>
<comment type="similarity">
    <text evidence="3 13">Belongs to the peptidase S11 family.</text>
</comment>
<dbReference type="Gene3D" id="2.60.410.10">
    <property type="entry name" value="D-Ala-D-Ala carboxypeptidase, C-terminal domain"/>
    <property type="match status" value="1"/>
</dbReference>
<comment type="pathway">
    <text evidence="2">Cell wall biogenesis; peptidoglycan biosynthesis.</text>
</comment>
<dbReference type="PANTHER" id="PTHR21581:SF6">
    <property type="entry name" value="TRAFFICKING PROTEIN PARTICLE COMPLEX SUBUNIT 12"/>
    <property type="match status" value="1"/>
</dbReference>
<dbReference type="Pfam" id="PF00768">
    <property type="entry name" value="Peptidase_S11"/>
    <property type="match status" value="1"/>
</dbReference>
<sequence>MKKIVAVIISFCLCAVFFVPNVKAAERLTLAEKASSAVLMERDTGSVLFEKKSHSKLPPASMTKIMTMLLIMEAIDEGKIKWNDKIRVSEHAASLGGSQIFLEPNEEMTVHDMVKGIAIGSANDASTAMAEHIAGSEGNFVDMMNKKAAQLGCKDTFFKNPTGLPAKGHYTSAHDMALMARELLKHEEITKFTGLYEDYLREDTDNKFWLVNTNRLVKFYKGVDGLKTGFTNEAKYCLTATAQKNGMRVIAVVMGAPTPKERNAQITSLLDYAYAQYSTKKLYDRHEIVKSVKVQKGSKPKLSVVTSESISLLMKKGEKGGNVKTIVKMDDKLAMPVKKGEKVGTITISNGKKMAVKSPLLASEDIGTASWWSLMKRTVGSMVKSSH</sequence>
<keyword evidence="6" id="KW-0645">Protease</keyword>
<dbReference type="PANTHER" id="PTHR21581">
    <property type="entry name" value="D-ALANYL-D-ALANINE CARBOXYPEPTIDASE"/>
    <property type="match status" value="1"/>
</dbReference>
<keyword evidence="7 14" id="KW-0732">Signal</keyword>
<keyword evidence="17" id="KW-1185">Reference proteome</keyword>
<dbReference type="InterPro" id="IPR012338">
    <property type="entry name" value="Beta-lactam/transpept-like"/>
</dbReference>
<evidence type="ECO:0000256" key="13">
    <source>
        <dbReference type="RuleBase" id="RU004016"/>
    </source>
</evidence>
<dbReference type="SMART" id="SM00936">
    <property type="entry name" value="PBP5_C"/>
    <property type="match status" value="1"/>
</dbReference>
<dbReference type="SUPFAM" id="SSF69189">
    <property type="entry name" value="Penicillin-binding protein associated domain"/>
    <property type="match status" value="1"/>
</dbReference>
<dbReference type="InterPro" id="IPR015956">
    <property type="entry name" value="Peniciliin-bd_prot_C_sf"/>
</dbReference>
<dbReference type="Gene3D" id="3.40.710.10">
    <property type="entry name" value="DD-peptidase/beta-lactamase superfamily"/>
    <property type="match status" value="1"/>
</dbReference>
<feature type="signal peptide" evidence="14">
    <location>
        <begin position="1"/>
        <end position="24"/>
    </location>
</feature>
<dbReference type="GO" id="GO:0004180">
    <property type="term" value="F:carboxypeptidase activity"/>
    <property type="evidence" value="ECO:0007669"/>
    <property type="project" value="UniProtKB-KW"/>
</dbReference>
<evidence type="ECO:0000256" key="3">
    <source>
        <dbReference type="ARBA" id="ARBA00007164"/>
    </source>
</evidence>
<keyword evidence="9" id="KW-0133">Cell shape</keyword>
<comment type="function">
    <text evidence="1">Removes C-terminal D-alanyl residues from sugar-peptide cell wall precursors.</text>
</comment>
<evidence type="ECO:0000259" key="15">
    <source>
        <dbReference type="SMART" id="SM00936"/>
    </source>
</evidence>
<dbReference type="InterPro" id="IPR018044">
    <property type="entry name" value="Peptidase_S11"/>
</dbReference>
<evidence type="ECO:0000313" key="16">
    <source>
        <dbReference type="EMBL" id="MFC7371175.1"/>
    </source>
</evidence>
<dbReference type="EMBL" id="JBHTCP010000011">
    <property type="protein sequence ID" value="MFC7371175.1"/>
    <property type="molecule type" value="Genomic_DNA"/>
</dbReference>
<dbReference type="Pfam" id="PF07943">
    <property type="entry name" value="PBP5_C"/>
    <property type="match status" value="1"/>
</dbReference>
<reference evidence="17" key="1">
    <citation type="journal article" date="2019" name="Int. J. Syst. Evol. Microbiol.">
        <title>The Global Catalogue of Microorganisms (GCM) 10K type strain sequencing project: providing services to taxonomists for standard genome sequencing and annotation.</title>
        <authorList>
            <consortium name="The Broad Institute Genomics Platform"/>
            <consortium name="The Broad Institute Genome Sequencing Center for Infectious Disease"/>
            <person name="Wu L."/>
            <person name="Ma J."/>
        </authorList>
    </citation>
    <scope>NUCLEOTIDE SEQUENCE [LARGE SCALE GENOMIC DNA]</scope>
    <source>
        <strain evidence="17">NBRC 106396</strain>
    </source>
</reference>
<name>A0ABW2NP61_9BACL</name>
<comment type="catalytic activity">
    <reaction evidence="12">
        <text>Preferential cleavage: (Ac)2-L-Lys-D-Ala-|-D-Ala. Also transpeptidation of peptidyl-alanyl moieties that are N-acyl substituents of D-alanine.</text>
        <dbReference type="EC" id="3.4.16.4"/>
    </reaction>
</comment>
<proteinExistence type="inferred from homology"/>
<keyword evidence="8 16" id="KW-0378">Hydrolase</keyword>
<organism evidence="16 17">
    <name type="scientific">Fictibacillus iocasae</name>
    <dbReference type="NCBI Taxonomy" id="2715437"/>
    <lineage>
        <taxon>Bacteria</taxon>
        <taxon>Bacillati</taxon>
        <taxon>Bacillota</taxon>
        <taxon>Bacilli</taxon>
        <taxon>Bacillales</taxon>
        <taxon>Fictibacillaceae</taxon>
        <taxon>Fictibacillus</taxon>
    </lineage>
</organism>
<evidence type="ECO:0000256" key="14">
    <source>
        <dbReference type="SAM" id="SignalP"/>
    </source>
</evidence>
<evidence type="ECO:0000256" key="10">
    <source>
        <dbReference type="ARBA" id="ARBA00022984"/>
    </source>
</evidence>
<dbReference type="InterPro" id="IPR001967">
    <property type="entry name" value="Peptidase_S11_N"/>
</dbReference>
<dbReference type="RefSeq" id="WP_379747490.1">
    <property type="nucleotide sequence ID" value="NZ_JBHTCP010000011.1"/>
</dbReference>
<evidence type="ECO:0000256" key="2">
    <source>
        <dbReference type="ARBA" id="ARBA00004752"/>
    </source>
</evidence>
<evidence type="ECO:0000256" key="11">
    <source>
        <dbReference type="ARBA" id="ARBA00023316"/>
    </source>
</evidence>
<evidence type="ECO:0000256" key="1">
    <source>
        <dbReference type="ARBA" id="ARBA00003217"/>
    </source>
</evidence>
<accession>A0ABW2NP61</accession>